<evidence type="ECO:0000256" key="3">
    <source>
        <dbReference type="ARBA" id="ARBA00022723"/>
    </source>
</evidence>
<organism evidence="7 8">
    <name type="scientific">Coccomyxa viridis</name>
    <dbReference type="NCBI Taxonomy" id="1274662"/>
    <lineage>
        <taxon>Eukaryota</taxon>
        <taxon>Viridiplantae</taxon>
        <taxon>Chlorophyta</taxon>
        <taxon>core chlorophytes</taxon>
        <taxon>Trebouxiophyceae</taxon>
        <taxon>Trebouxiophyceae incertae sedis</taxon>
        <taxon>Coccomyxaceae</taxon>
        <taxon>Coccomyxa</taxon>
    </lineage>
</organism>
<dbReference type="PANTHER" id="PTHR10543">
    <property type="entry name" value="BETA-CAROTENE DIOXYGENASE"/>
    <property type="match status" value="1"/>
</dbReference>
<evidence type="ECO:0000256" key="1">
    <source>
        <dbReference type="ARBA" id="ARBA00001954"/>
    </source>
</evidence>
<keyword evidence="5" id="KW-0408">Iron</keyword>
<accession>A0ABP1G8X1</accession>
<evidence type="ECO:0000313" key="7">
    <source>
        <dbReference type="EMBL" id="CAL5228661.1"/>
    </source>
</evidence>
<sequence length="554" mass="60795">MAFTVTSPTGPRIQGSCVKQNAQAVQHRLCPSRSSLRVEAQAKQQASTRTMAATMEAPSAPSTSETYPTEAARRTAFSEDLTPELRQPTEATVEGTLPSWLHGSLVRNGPGTFRGMKHLFDGYAMLVKVSFKDGRASVQQRFVETGAFKAFRDTGMMQLPEFGTQIGALRTLWLTLMGMTGLGQGFTDNSSVSVISTPDQKELYTMTESIAGTYRADLGDLATLGPVKFNDKLKGLLTTAHPTLMEDGTLINLINGFGSSYTLFRQDRRTNVRTEIAQVPLRNPPTPSWIHDFPVAQNYAVLPETPVIFNLKATLFGGADHVMFDWKPELGSRLHVVNLKTGERKQIEAPTYFTFHYINSFEAADGKSLCFDFSHFEDPSFLEGLYLDNLRQHKQPVAKSPIVRMTVPLDGSSQQATISPLMKDDSYTFCELPRVNPNNKGKPYQYGYAVSAKLPTSYGNALAKFDLESGTFKQWHEPGCIPVEPVMIPRPGAQAEDDGVIVSFVSAAEGGSFLLVLDAGRFEEVARVRMPHGIPYGFHGTFVPADGSLPISKG</sequence>
<evidence type="ECO:0000313" key="8">
    <source>
        <dbReference type="Proteomes" id="UP001497392"/>
    </source>
</evidence>
<comment type="cofactor">
    <cofactor evidence="1">
        <name>Fe(2+)</name>
        <dbReference type="ChEBI" id="CHEBI:29033"/>
    </cofactor>
</comment>
<feature type="region of interest" description="Disordered" evidence="6">
    <location>
        <begin position="41"/>
        <end position="69"/>
    </location>
</feature>
<evidence type="ECO:0000256" key="5">
    <source>
        <dbReference type="ARBA" id="ARBA00023004"/>
    </source>
</evidence>
<keyword evidence="8" id="KW-1185">Reference proteome</keyword>
<evidence type="ECO:0000256" key="2">
    <source>
        <dbReference type="ARBA" id="ARBA00006787"/>
    </source>
</evidence>
<dbReference type="Pfam" id="PF03055">
    <property type="entry name" value="RPE65"/>
    <property type="match status" value="1"/>
</dbReference>
<comment type="similarity">
    <text evidence="2">Belongs to the carotenoid oxygenase family.</text>
</comment>
<dbReference type="EMBL" id="CAXHTA020000019">
    <property type="protein sequence ID" value="CAL5228661.1"/>
    <property type="molecule type" value="Genomic_DNA"/>
</dbReference>
<dbReference type="InterPro" id="IPR004294">
    <property type="entry name" value="Carotenoid_Oase"/>
</dbReference>
<feature type="compositionally biased region" description="Polar residues" evidence="6">
    <location>
        <begin position="42"/>
        <end position="51"/>
    </location>
</feature>
<reference evidence="7 8" key="1">
    <citation type="submission" date="2024-06" db="EMBL/GenBank/DDBJ databases">
        <authorList>
            <person name="Kraege A."/>
            <person name="Thomma B."/>
        </authorList>
    </citation>
    <scope>NUCLEOTIDE SEQUENCE [LARGE SCALE GENOMIC DNA]</scope>
</reference>
<protein>
    <submittedName>
        <fullName evidence="7">G11831 protein</fullName>
    </submittedName>
</protein>
<evidence type="ECO:0000256" key="6">
    <source>
        <dbReference type="SAM" id="MobiDB-lite"/>
    </source>
</evidence>
<dbReference type="PANTHER" id="PTHR10543:SF24">
    <property type="entry name" value="CAROTENOID ISOMEROOXYGENASE"/>
    <property type="match status" value="1"/>
</dbReference>
<gene>
    <name evidence="7" type="primary">g11831</name>
    <name evidence="7" type="ORF">VP750_LOCUS10567</name>
</gene>
<keyword evidence="3" id="KW-0479">Metal-binding</keyword>
<evidence type="ECO:0000256" key="4">
    <source>
        <dbReference type="ARBA" id="ARBA00023002"/>
    </source>
</evidence>
<name>A0ABP1G8X1_9CHLO</name>
<proteinExistence type="inferred from homology"/>
<keyword evidence="4" id="KW-0560">Oxidoreductase</keyword>
<comment type="caution">
    <text evidence="7">The sequence shown here is derived from an EMBL/GenBank/DDBJ whole genome shotgun (WGS) entry which is preliminary data.</text>
</comment>
<dbReference type="Proteomes" id="UP001497392">
    <property type="component" value="Unassembled WGS sequence"/>
</dbReference>